<evidence type="ECO:0000256" key="2">
    <source>
        <dbReference type="SAM" id="Phobius"/>
    </source>
</evidence>
<keyword evidence="2" id="KW-0812">Transmembrane</keyword>
<feature type="compositionally biased region" description="Basic and acidic residues" evidence="1">
    <location>
        <begin position="291"/>
        <end position="302"/>
    </location>
</feature>
<gene>
    <name evidence="3" type="ORF">ACFQLX_09325</name>
</gene>
<comment type="caution">
    <text evidence="3">The sequence shown here is derived from an EMBL/GenBank/DDBJ whole genome shotgun (WGS) entry which is preliminary data.</text>
</comment>
<keyword evidence="2" id="KW-0472">Membrane</keyword>
<organism evidence="3 4">
    <name type="scientific">Streptomyces polyrhachis</name>
    <dbReference type="NCBI Taxonomy" id="1282885"/>
    <lineage>
        <taxon>Bacteria</taxon>
        <taxon>Bacillati</taxon>
        <taxon>Actinomycetota</taxon>
        <taxon>Actinomycetes</taxon>
        <taxon>Kitasatosporales</taxon>
        <taxon>Streptomycetaceae</taxon>
        <taxon>Streptomyces</taxon>
    </lineage>
</organism>
<name>A0ABW2GHR4_9ACTN</name>
<dbReference type="RefSeq" id="WP_386413714.1">
    <property type="nucleotide sequence ID" value="NZ_JBHSZO010000011.1"/>
</dbReference>
<sequence>MDTNDAVDVAAAEERDVADELNAAVADVRPDTRALVAGAVRRGGRIRRRRWALGGTAVGAVMCASMAVTVFGAYLPTTTLAGGEPFTPREAVREGAVTIPEVWKLPRRQTAPPGMAALTGRATVDILRDLLPGRPETSGYTGQDSWPKEGGIPVQTFGKLKVGGELTGRTVQINVQSLMFSASKPAELREFYNCARESYRKKVENCTVSNLPDGSVLLVVEWHEGLLISRSVDLLRPDGTRVVASTVNGDDPEKGPVTGVKPPLGLADLYRVVVSPRWQAYVDPEVVEEARALSPFDDRSQDSSDAVSTDEGR</sequence>
<dbReference type="Proteomes" id="UP001596413">
    <property type="component" value="Unassembled WGS sequence"/>
</dbReference>
<accession>A0ABW2GHR4</accession>
<feature type="region of interest" description="Disordered" evidence="1">
    <location>
        <begin position="291"/>
        <end position="313"/>
    </location>
</feature>
<keyword evidence="4" id="KW-1185">Reference proteome</keyword>
<evidence type="ECO:0000313" key="4">
    <source>
        <dbReference type="Proteomes" id="UP001596413"/>
    </source>
</evidence>
<feature type="transmembrane region" description="Helical" evidence="2">
    <location>
        <begin position="51"/>
        <end position="75"/>
    </location>
</feature>
<evidence type="ECO:0000256" key="1">
    <source>
        <dbReference type="SAM" id="MobiDB-lite"/>
    </source>
</evidence>
<proteinExistence type="predicted"/>
<evidence type="ECO:0000313" key="3">
    <source>
        <dbReference type="EMBL" id="MFC7218367.1"/>
    </source>
</evidence>
<reference evidence="4" key="1">
    <citation type="journal article" date="2019" name="Int. J. Syst. Evol. Microbiol.">
        <title>The Global Catalogue of Microorganisms (GCM) 10K type strain sequencing project: providing services to taxonomists for standard genome sequencing and annotation.</title>
        <authorList>
            <consortium name="The Broad Institute Genomics Platform"/>
            <consortium name="The Broad Institute Genome Sequencing Center for Infectious Disease"/>
            <person name="Wu L."/>
            <person name="Ma J."/>
        </authorList>
    </citation>
    <scope>NUCLEOTIDE SEQUENCE [LARGE SCALE GENOMIC DNA]</scope>
    <source>
        <strain evidence="4">CGMCC 1.13681</strain>
    </source>
</reference>
<protein>
    <submittedName>
        <fullName evidence="3">Uncharacterized protein</fullName>
    </submittedName>
</protein>
<keyword evidence="2" id="KW-1133">Transmembrane helix</keyword>
<dbReference type="EMBL" id="JBHSZO010000011">
    <property type="protein sequence ID" value="MFC7218367.1"/>
    <property type="molecule type" value="Genomic_DNA"/>
</dbReference>